<keyword evidence="13" id="KW-0325">Glycoprotein</keyword>
<dbReference type="Gene3D" id="3.40.50.720">
    <property type="entry name" value="NAD(P)-binding Rossmann-like Domain"/>
    <property type="match status" value="1"/>
</dbReference>
<accession>A0A1F6AIL4</accession>
<evidence type="ECO:0000256" key="3">
    <source>
        <dbReference type="ARBA" id="ARBA00005100"/>
    </source>
</evidence>
<dbReference type="InterPro" id="IPR036291">
    <property type="entry name" value="NAD(P)-bd_dom_sf"/>
</dbReference>
<evidence type="ECO:0000256" key="1">
    <source>
        <dbReference type="ARBA" id="ARBA00001911"/>
    </source>
</evidence>
<dbReference type="PANTHER" id="PTHR43078:SF6">
    <property type="entry name" value="UDP-GLUCURONIC ACID DECARBOXYLASE 1"/>
    <property type="match status" value="1"/>
</dbReference>
<dbReference type="FunFam" id="3.40.50.720:FF:000065">
    <property type="entry name" value="UDP-glucuronic acid decarboxylase 1"/>
    <property type="match status" value="1"/>
</dbReference>
<evidence type="ECO:0000256" key="10">
    <source>
        <dbReference type="ARBA" id="ARBA00023027"/>
    </source>
</evidence>
<dbReference type="EC" id="4.1.1.35" evidence="5"/>
<dbReference type="SUPFAM" id="SSF51735">
    <property type="entry name" value="NAD(P)-binding Rossmann-fold domains"/>
    <property type="match status" value="1"/>
</dbReference>
<keyword evidence="11" id="KW-0333">Golgi apparatus</keyword>
<dbReference type="STRING" id="1798392.A3A79_04810"/>
<dbReference type="GO" id="GO:0042732">
    <property type="term" value="P:D-xylose metabolic process"/>
    <property type="evidence" value="ECO:0007669"/>
    <property type="project" value="InterPro"/>
</dbReference>
<comment type="similarity">
    <text evidence="4">Belongs to the NAD(P)-dependent epimerase/dehydratase family. UDP-glucuronic acid decarboxylase subfamily.</text>
</comment>
<dbReference type="GO" id="GO:0005737">
    <property type="term" value="C:cytoplasm"/>
    <property type="evidence" value="ECO:0007669"/>
    <property type="project" value="TreeGrafter"/>
</dbReference>
<keyword evidence="8" id="KW-0735">Signal-anchor</keyword>
<evidence type="ECO:0000256" key="8">
    <source>
        <dbReference type="ARBA" id="ARBA00022968"/>
    </source>
</evidence>
<evidence type="ECO:0000256" key="12">
    <source>
        <dbReference type="ARBA" id="ARBA00023136"/>
    </source>
</evidence>
<evidence type="ECO:0000256" key="11">
    <source>
        <dbReference type="ARBA" id="ARBA00023034"/>
    </source>
</evidence>
<dbReference type="GO" id="GO:0070403">
    <property type="term" value="F:NAD+ binding"/>
    <property type="evidence" value="ECO:0007669"/>
    <property type="project" value="InterPro"/>
</dbReference>
<keyword evidence="14" id="KW-0456">Lyase</keyword>
<evidence type="ECO:0000256" key="9">
    <source>
        <dbReference type="ARBA" id="ARBA00022989"/>
    </source>
</evidence>
<evidence type="ECO:0000256" key="14">
    <source>
        <dbReference type="ARBA" id="ARBA00023239"/>
    </source>
</evidence>
<keyword evidence="10" id="KW-0520">NAD</keyword>
<sequence length="314" mass="35107">MKTILVTGGGGFIGSHLCEKLLEQEYKVICLDNFRTSKKRNIDELINNPNFRLIEADTRDVGVSNLPFSEKLDEIYDLASPASVTYIMEHPVEVATVNAIGTKNMLDIAKSMGAKFLFASTSEAYGDPKEHPQKESYWGNVNPIGARSGYDEGKRFGETLTMAYHREHGLDGKIVRIFNTYGPKSDPDDTRVIPQFVTNALRSKPLPIHGDGMQTRSFCYVSDMVDGIIKMMNSDQIGPINLGNPDEYKIIDVAKKIISLTSSTSKIEFVNRPPDDPSVRKPDISLAKQLLNWEPKIKLEEGLALTIEYFRSLL</sequence>
<dbReference type="PANTHER" id="PTHR43078">
    <property type="entry name" value="UDP-GLUCURONIC ACID DECARBOXYLASE-RELATED"/>
    <property type="match status" value="1"/>
</dbReference>
<evidence type="ECO:0000313" key="17">
    <source>
        <dbReference type="Proteomes" id="UP000178759"/>
    </source>
</evidence>
<evidence type="ECO:0000256" key="2">
    <source>
        <dbReference type="ARBA" id="ARBA00004447"/>
    </source>
</evidence>
<evidence type="ECO:0000256" key="6">
    <source>
        <dbReference type="ARBA" id="ARBA00022692"/>
    </source>
</evidence>
<dbReference type="Pfam" id="PF16363">
    <property type="entry name" value="GDP_Man_Dehyd"/>
    <property type="match status" value="1"/>
</dbReference>
<name>A0A1F6AIL4_9BACT</name>
<organism evidence="16 17">
    <name type="scientific">Candidatus Gottesmanbacteria bacterium RIFCSPLOWO2_01_FULL_43_11b</name>
    <dbReference type="NCBI Taxonomy" id="1798392"/>
    <lineage>
        <taxon>Bacteria</taxon>
        <taxon>Candidatus Gottesmaniibacteriota</taxon>
    </lineage>
</organism>
<evidence type="ECO:0000256" key="13">
    <source>
        <dbReference type="ARBA" id="ARBA00023180"/>
    </source>
</evidence>
<dbReference type="EMBL" id="MFJV01000001">
    <property type="protein sequence ID" value="OGG24476.1"/>
    <property type="molecule type" value="Genomic_DNA"/>
</dbReference>
<gene>
    <name evidence="16" type="ORF">A3A79_04810</name>
</gene>
<protein>
    <recommendedName>
        <fullName evidence="5">UDP-glucuronate decarboxylase</fullName>
        <ecNumber evidence="5">4.1.1.35</ecNumber>
    </recommendedName>
</protein>
<proteinExistence type="inferred from homology"/>
<dbReference type="UniPathway" id="UPA00796">
    <property type="reaction ID" value="UER00771"/>
</dbReference>
<keyword evidence="12" id="KW-0472">Membrane</keyword>
<evidence type="ECO:0000256" key="5">
    <source>
        <dbReference type="ARBA" id="ARBA00012290"/>
    </source>
</evidence>
<evidence type="ECO:0000313" key="16">
    <source>
        <dbReference type="EMBL" id="OGG24476.1"/>
    </source>
</evidence>
<reference evidence="16 17" key="1">
    <citation type="journal article" date="2016" name="Nat. Commun.">
        <title>Thousands of microbial genomes shed light on interconnected biogeochemical processes in an aquifer system.</title>
        <authorList>
            <person name="Anantharaman K."/>
            <person name="Brown C.T."/>
            <person name="Hug L.A."/>
            <person name="Sharon I."/>
            <person name="Castelle C.J."/>
            <person name="Probst A.J."/>
            <person name="Thomas B.C."/>
            <person name="Singh A."/>
            <person name="Wilkins M.J."/>
            <person name="Karaoz U."/>
            <person name="Brodie E.L."/>
            <person name="Williams K.H."/>
            <person name="Hubbard S.S."/>
            <person name="Banfield J.F."/>
        </authorList>
    </citation>
    <scope>NUCLEOTIDE SEQUENCE [LARGE SCALE GENOMIC DNA]</scope>
</reference>
<dbReference type="CDD" id="cd05230">
    <property type="entry name" value="UGD_SDR_e"/>
    <property type="match status" value="1"/>
</dbReference>
<evidence type="ECO:0000256" key="4">
    <source>
        <dbReference type="ARBA" id="ARBA00007505"/>
    </source>
</evidence>
<dbReference type="GO" id="GO:0033320">
    <property type="term" value="P:UDP-D-xylose biosynthetic process"/>
    <property type="evidence" value="ECO:0007669"/>
    <property type="project" value="UniProtKB-UniPathway"/>
</dbReference>
<evidence type="ECO:0000259" key="15">
    <source>
        <dbReference type="Pfam" id="PF16363"/>
    </source>
</evidence>
<dbReference type="Proteomes" id="UP000178759">
    <property type="component" value="Unassembled WGS sequence"/>
</dbReference>
<dbReference type="GO" id="GO:0048040">
    <property type="term" value="F:UDP-glucuronate decarboxylase activity"/>
    <property type="evidence" value="ECO:0007669"/>
    <property type="project" value="UniProtKB-EC"/>
</dbReference>
<dbReference type="InterPro" id="IPR044516">
    <property type="entry name" value="UXS-like"/>
</dbReference>
<keyword evidence="7" id="KW-0210">Decarboxylase</keyword>
<keyword evidence="6" id="KW-0812">Transmembrane</keyword>
<comment type="caution">
    <text evidence="16">The sequence shown here is derived from an EMBL/GenBank/DDBJ whole genome shotgun (WGS) entry which is preliminary data.</text>
</comment>
<dbReference type="InterPro" id="IPR016040">
    <property type="entry name" value="NAD(P)-bd_dom"/>
</dbReference>
<comment type="pathway">
    <text evidence="3">Nucleotide-sugar biosynthesis; UDP-alpha-D-xylose biosynthesis; UDP-alpha-D-xylose from UDP-alpha-D-glucuronate: step 1/1.</text>
</comment>
<keyword evidence="9" id="KW-1133">Transmembrane helix</keyword>
<comment type="subcellular location">
    <subcellularLocation>
        <location evidence="2">Golgi apparatus</location>
        <location evidence="2">Golgi stack membrane</location>
        <topology evidence="2">Single-pass type II membrane protein</topology>
    </subcellularLocation>
</comment>
<feature type="domain" description="NAD(P)-binding" evidence="15">
    <location>
        <begin position="5"/>
        <end position="304"/>
    </location>
</feature>
<comment type="cofactor">
    <cofactor evidence="1">
        <name>NAD(+)</name>
        <dbReference type="ChEBI" id="CHEBI:57540"/>
    </cofactor>
</comment>
<evidence type="ECO:0000256" key="7">
    <source>
        <dbReference type="ARBA" id="ARBA00022793"/>
    </source>
</evidence>
<dbReference type="AlphaFoldDB" id="A0A1F6AIL4"/>